<dbReference type="RefSeq" id="WP_054966158.1">
    <property type="nucleotide sequence ID" value="NZ_FMUN01000003.1"/>
</dbReference>
<sequence>MTPEHRLETVSLRDAELIIFDWDGTLVDSRGVIVDTLRASLREVGLPELPGRELQQVIGLGLQEAIEALVPHADTPTRDRLREAYGRRFQAYRATDMPFFPGAAEGLEALAAEGRTLAVATGKSRRGLDRMLMEWGLEERFLATRCADETCSKPDPRMVRELLEETEVAPERAVLVGDTAFDMEMAHRAGLNRIAVTYGVHERERLAPWEPHAWADSFPGVLGHLGCEGLESEPAQGYN</sequence>
<dbReference type="PANTHER" id="PTHR43434">
    <property type="entry name" value="PHOSPHOGLYCOLATE PHOSPHATASE"/>
    <property type="match status" value="1"/>
</dbReference>
<accession>A0A0P9CAZ3</accession>
<organism evidence="1 2">
    <name type="scientific">Thiohalorhabdus denitrificans</name>
    <dbReference type="NCBI Taxonomy" id="381306"/>
    <lineage>
        <taxon>Bacteria</taxon>
        <taxon>Pseudomonadati</taxon>
        <taxon>Pseudomonadota</taxon>
        <taxon>Gammaproteobacteria</taxon>
        <taxon>Thiohalorhabdales</taxon>
        <taxon>Thiohalorhabdaceae</taxon>
        <taxon>Thiohalorhabdus</taxon>
    </lineage>
</organism>
<dbReference type="GO" id="GO:0005829">
    <property type="term" value="C:cytosol"/>
    <property type="evidence" value="ECO:0007669"/>
    <property type="project" value="TreeGrafter"/>
</dbReference>
<dbReference type="SFLD" id="SFLDG01129">
    <property type="entry name" value="C1.5:_HAD__Beta-PGM__Phosphata"/>
    <property type="match status" value="1"/>
</dbReference>
<dbReference type="PATRIC" id="fig|381306.5.peg.321"/>
<dbReference type="InterPro" id="IPR036412">
    <property type="entry name" value="HAD-like_sf"/>
</dbReference>
<dbReference type="PANTHER" id="PTHR43434:SF24">
    <property type="entry name" value="HYDROLASE-RELATED"/>
    <property type="match status" value="1"/>
</dbReference>
<dbReference type="Pfam" id="PF13419">
    <property type="entry name" value="HAD_2"/>
    <property type="match status" value="1"/>
</dbReference>
<dbReference type="InterPro" id="IPR023214">
    <property type="entry name" value="HAD_sf"/>
</dbReference>
<dbReference type="Gene3D" id="3.40.50.1000">
    <property type="entry name" value="HAD superfamily/HAD-like"/>
    <property type="match status" value="1"/>
</dbReference>
<dbReference type="Gene3D" id="1.10.150.240">
    <property type="entry name" value="Putative phosphatase, domain 2"/>
    <property type="match status" value="1"/>
</dbReference>
<gene>
    <name evidence="1" type="ORF">SAMN05661077_1446</name>
</gene>
<dbReference type="NCBIfam" id="TIGR01662">
    <property type="entry name" value="HAD-SF-IIIA"/>
    <property type="match status" value="1"/>
</dbReference>
<reference evidence="2" key="1">
    <citation type="submission" date="2016-10" db="EMBL/GenBank/DDBJ databases">
        <authorList>
            <person name="Varghese N."/>
        </authorList>
    </citation>
    <scope>NUCLEOTIDE SEQUENCE [LARGE SCALE GENOMIC DNA]</scope>
    <source>
        <strain evidence="2">HL 19</strain>
    </source>
</reference>
<dbReference type="NCBIfam" id="TIGR01549">
    <property type="entry name" value="HAD-SF-IA-v1"/>
    <property type="match status" value="1"/>
</dbReference>
<dbReference type="InterPro" id="IPR006439">
    <property type="entry name" value="HAD-SF_hydro_IA"/>
</dbReference>
<name>A0A0P9CAZ3_9GAMM</name>
<dbReference type="GO" id="GO:0008967">
    <property type="term" value="F:phosphoglycolate phosphatase activity"/>
    <property type="evidence" value="ECO:0007669"/>
    <property type="project" value="TreeGrafter"/>
</dbReference>
<keyword evidence="2" id="KW-1185">Reference proteome</keyword>
<dbReference type="InterPro" id="IPR041492">
    <property type="entry name" value="HAD_2"/>
</dbReference>
<dbReference type="InterPro" id="IPR023198">
    <property type="entry name" value="PGP-like_dom2"/>
</dbReference>
<dbReference type="SFLD" id="SFLDS00003">
    <property type="entry name" value="Haloacid_Dehalogenase"/>
    <property type="match status" value="1"/>
</dbReference>
<evidence type="ECO:0000313" key="2">
    <source>
        <dbReference type="Proteomes" id="UP000183104"/>
    </source>
</evidence>
<dbReference type="GO" id="GO:0006281">
    <property type="term" value="P:DNA repair"/>
    <property type="evidence" value="ECO:0007669"/>
    <property type="project" value="TreeGrafter"/>
</dbReference>
<evidence type="ECO:0000313" key="1">
    <source>
        <dbReference type="EMBL" id="SCY17645.1"/>
    </source>
</evidence>
<dbReference type="InterPro" id="IPR050155">
    <property type="entry name" value="HAD-like_hydrolase_sf"/>
</dbReference>
<proteinExistence type="predicted"/>
<dbReference type="AlphaFoldDB" id="A0A0P9CAZ3"/>
<dbReference type="SUPFAM" id="SSF56784">
    <property type="entry name" value="HAD-like"/>
    <property type="match status" value="1"/>
</dbReference>
<dbReference type="STRING" id="381306.AN478_08390"/>
<dbReference type="SFLD" id="SFLDG01135">
    <property type="entry name" value="C1.5.6:_HAD__Beta-PGM__Phospha"/>
    <property type="match status" value="1"/>
</dbReference>
<dbReference type="Proteomes" id="UP000183104">
    <property type="component" value="Unassembled WGS sequence"/>
</dbReference>
<dbReference type="EMBL" id="FMUN01000003">
    <property type="protein sequence ID" value="SCY17645.1"/>
    <property type="molecule type" value="Genomic_DNA"/>
</dbReference>
<dbReference type="InterPro" id="IPR006549">
    <property type="entry name" value="HAD-SF_hydro_IIIA"/>
</dbReference>
<dbReference type="NCBIfam" id="TIGR01509">
    <property type="entry name" value="HAD-SF-IA-v3"/>
    <property type="match status" value="1"/>
</dbReference>
<protein>
    <submittedName>
        <fullName evidence="1">Phosphoglycolate phosphatase</fullName>
    </submittedName>
</protein>